<sequence>MSNVEEFPLSARHRPTEFEALVAAGAAALDAIPGAVYLCDAEGLLVAYNAEAVVLWGRTPDVGRERFCGSHQLYLLDGTPLAHADCPMATAVRAGTPTRNAEVIMARPDGSRFTAMVNIRALRDFSGRIQGAINCFQDITGRKQVEEEVRRTTQDLQDFFDNGAVGLHIVSGEGIIIRANKAELDLLGYRPEEYIGRHVAEFHADAPVIGDILQRLSCGEPLQRYPARLRARDGTIKHVLITSNSRIVDGKFVNTRCFTTDVTELHAAEEARQASEARLAATYEAASVGISETDENGRFLRVNDSLCRITARKRDELLGMTFLDYTDSNDQTEDAELYARQVRGDIENYTVRKRVLRPDGSVRHLDIFSSSVRDSEGCFLYGVRVAQDVTTTKQLEDRLREGEQRMRDLLEALPAAIYTTDAKGRINFFNRAAVEMAGRTPQPGDEWCVTWKLYWPDGSPLPHNECPMAVALRENRPVRGAEAVAERPDGRRVPFIPFPTPLRDADGNLVGAINMLVDISERKNAENAQKALIDELNHRVKNTLATVQSLANQTARHAADLQEFLPTFTGRLLALARGHDLLTKRNWQDTPFEKLVHDIVAPMSGGRVLTSGPHVELDARMALSITMVLNELLTNAAKYGALSVPNGSVSLTWRISAGERSQAVLDCEWHERGGPPVTPPKRRGFGTRLMERCVEHDLAGEFDLVFEPEGTRCRMVFPIMPAASNG</sequence>
<feature type="domain" description="PAS" evidence="17">
    <location>
        <begin position="152"/>
        <end position="202"/>
    </location>
</feature>
<dbReference type="GO" id="GO:0006355">
    <property type="term" value="P:regulation of DNA-templated transcription"/>
    <property type="evidence" value="ECO:0007669"/>
    <property type="project" value="InterPro"/>
</dbReference>
<keyword evidence="11" id="KW-0547">Nucleotide-binding</keyword>
<dbReference type="SMART" id="SM00911">
    <property type="entry name" value="HWE_HK"/>
    <property type="match status" value="1"/>
</dbReference>
<evidence type="ECO:0000256" key="12">
    <source>
        <dbReference type="ARBA" id="ARBA00022777"/>
    </source>
</evidence>
<evidence type="ECO:0000256" key="13">
    <source>
        <dbReference type="ARBA" id="ARBA00022840"/>
    </source>
</evidence>
<comment type="caution">
    <text evidence="19">The sequence shown here is derived from an EMBL/GenBank/DDBJ whole genome shotgun (WGS) entry which is preliminary data.</text>
</comment>
<dbReference type="InterPro" id="IPR013767">
    <property type="entry name" value="PAS_fold"/>
</dbReference>
<dbReference type="Proteomes" id="UP000193553">
    <property type="component" value="Unassembled WGS sequence"/>
</dbReference>
<evidence type="ECO:0000256" key="16">
    <source>
        <dbReference type="ARBA" id="ARBA00023170"/>
    </source>
</evidence>
<dbReference type="RefSeq" id="WP_018453463.1">
    <property type="nucleotide sequence ID" value="NZ_JAFBBN010000001.1"/>
</dbReference>
<dbReference type="Gene3D" id="3.30.565.10">
    <property type="entry name" value="Histidine kinase-like ATPase, C-terminal domain"/>
    <property type="match status" value="1"/>
</dbReference>
<reference evidence="21 22" key="1">
    <citation type="submission" date="2017-03" db="EMBL/GenBank/DDBJ databases">
        <title>Whole genome sequences of fourteen strains of Bradyrhizobium canariense and one strain of Bradyrhizobium japonicum isolated from Lupinus (Papilionoideae: Genisteae) species in Algeria.</title>
        <authorList>
            <person name="Crovadore J."/>
            <person name="Chekireb D."/>
            <person name="Brachmann A."/>
            <person name="Chablais R."/>
            <person name="Cochard B."/>
            <person name="Lefort F."/>
        </authorList>
    </citation>
    <scope>NUCLEOTIDE SEQUENCE [LARGE SCALE GENOMIC DNA]</scope>
    <source>
        <strain evidence="19 21">UBMA195</strain>
        <strain evidence="20 22">UBMAN05</strain>
    </source>
</reference>
<gene>
    <name evidence="20" type="ORF">BST63_07235</name>
    <name evidence="19" type="ORF">BSZ18_06070</name>
</gene>
<evidence type="ECO:0000313" key="22">
    <source>
        <dbReference type="Proteomes" id="UP000193884"/>
    </source>
</evidence>
<keyword evidence="14" id="KW-0157">Chromophore</keyword>
<keyword evidence="15" id="KW-0843">Virulence</keyword>
<evidence type="ECO:0000256" key="5">
    <source>
        <dbReference type="ARBA" id="ARBA00022553"/>
    </source>
</evidence>
<evidence type="ECO:0000256" key="15">
    <source>
        <dbReference type="ARBA" id="ARBA00023026"/>
    </source>
</evidence>
<accession>A0A1X3GR17</accession>
<dbReference type="Pfam" id="PF08448">
    <property type="entry name" value="PAS_4"/>
    <property type="match status" value="3"/>
</dbReference>
<keyword evidence="4" id="KW-0600">Photoreceptor protein</keyword>
<dbReference type="GO" id="GO:0004673">
    <property type="term" value="F:protein histidine kinase activity"/>
    <property type="evidence" value="ECO:0007669"/>
    <property type="project" value="UniProtKB-EC"/>
</dbReference>
<dbReference type="PANTHER" id="PTHR41523">
    <property type="entry name" value="TWO-COMPONENT SYSTEM SENSOR PROTEIN"/>
    <property type="match status" value="1"/>
</dbReference>
<dbReference type="OrthoDB" id="341208at2"/>
<dbReference type="Pfam" id="PF07536">
    <property type="entry name" value="HWE_HK"/>
    <property type="match status" value="1"/>
</dbReference>
<feature type="domain" description="PAC" evidence="18">
    <location>
        <begin position="349"/>
        <end position="401"/>
    </location>
</feature>
<evidence type="ECO:0000256" key="2">
    <source>
        <dbReference type="ARBA" id="ARBA00012438"/>
    </source>
</evidence>
<dbReference type="InterPro" id="IPR035965">
    <property type="entry name" value="PAS-like_dom_sf"/>
</dbReference>
<dbReference type="Proteomes" id="UP000193884">
    <property type="component" value="Unassembled WGS sequence"/>
</dbReference>
<keyword evidence="10" id="KW-0677">Repeat</keyword>
<evidence type="ECO:0000259" key="17">
    <source>
        <dbReference type="PROSITE" id="PS50112"/>
    </source>
</evidence>
<feature type="domain" description="PAC" evidence="18">
    <location>
        <begin position="99"/>
        <end position="151"/>
    </location>
</feature>
<keyword evidence="5" id="KW-0597">Phosphoprotein</keyword>
<evidence type="ECO:0000256" key="4">
    <source>
        <dbReference type="ARBA" id="ARBA00022543"/>
    </source>
</evidence>
<dbReference type="InterPro" id="IPR013656">
    <property type="entry name" value="PAS_4"/>
</dbReference>
<dbReference type="CDD" id="cd00130">
    <property type="entry name" value="PAS"/>
    <property type="match status" value="4"/>
</dbReference>
<keyword evidence="6" id="KW-0716">Sensory transduction</keyword>
<dbReference type="Pfam" id="PF00989">
    <property type="entry name" value="PAS"/>
    <property type="match status" value="1"/>
</dbReference>
<feature type="domain" description="PAS" evidence="17">
    <location>
        <begin position="402"/>
        <end position="442"/>
    </location>
</feature>
<evidence type="ECO:0000256" key="6">
    <source>
        <dbReference type="ARBA" id="ARBA00022606"/>
    </source>
</evidence>
<dbReference type="PANTHER" id="PTHR41523:SF7">
    <property type="entry name" value="HISTIDINE KINASE"/>
    <property type="match status" value="1"/>
</dbReference>
<dbReference type="InterPro" id="IPR000700">
    <property type="entry name" value="PAS-assoc_C"/>
</dbReference>
<dbReference type="InterPro" id="IPR000014">
    <property type="entry name" value="PAS"/>
</dbReference>
<evidence type="ECO:0000256" key="1">
    <source>
        <dbReference type="ARBA" id="ARBA00000085"/>
    </source>
</evidence>
<evidence type="ECO:0000313" key="20">
    <source>
        <dbReference type="EMBL" id="OSJ32716.1"/>
    </source>
</evidence>
<keyword evidence="16" id="KW-0675">Receptor</keyword>
<dbReference type="EMBL" id="NAFK01000140">
    <property type="protein sequence ID" value="OSJ32716.1"/>
    <property type="molecule type" value="Genomic_DNA"/>
</dbReference>
<evidence type="ECO:0000256" key="11">
    <source>
        <dbReference type="ARBA" id="ARBA00022741"/>
    </source>
</evidence>
<evidence type="ECO:0000256" key="3">
    <source>
        <dbReference type="ARBA" id="ARBA00021740"/>
    </source>
</evidence>
<name>A0A1X3GR17_9BRAD</name>
<comment type="catalytic activity">
    <reaction evidence="1">
        <text>ATP + protein L-histidine = ADP + protein N-phospho-L-histidine.</text>
        <dbReference type="EC" id="2.7.13.3"/>
    </reaction>
</comment>
<evidence type="ECO:0000256" key="14">
    <source>
        <dbReference type="ARBA" id="ARBA00022991"/>
    </source>
</evidence>
<organism evidence="19 21">
    <name type="scientific">Bradyrhizobium canariense</name>
    <dbReference type="NCBI Taxonomy" id="255045"/>
    <lineage>
        <taxon>Bacteria</taxon>
        <taxon>Pseudomonadati</taxon>
        <taxon>Pseudomonadota</taxon>
        <taxon>Alphaproteobacteria</taxon>
        <taxon>Hyphomicrobiales</taxon>
        <taxon>Nitrobacteraceae</taxon>
        <taxon>Bradyrhizobium</taxon>
    </lineage>
</organism>
<dbReference type="EMBL" id="NAFI01000150">
    <property type="protein sequence ID" value="OSJ16219.1"/>
    <property type="molecule type" value="Genomic_DNA"/>
</dbReference>
<evidence type="ECO:0000256" key="10">
    <source>
        <dbReference type="ARBA" id="ARBA00022737"/>
    </source>
</evidence>
<keyword evidence="13" id="KW-0067">ATP-binding</keyword>
<evidence type="ECO:0000313" key="19">
    <source>
        <dbReference type="EMBL" id="OSJ16219.1"/>
    </source>
</evidence>
<dbReference type="EC" id="2.7.13.3" evidence="2"/>
<dbReference type="SMART" id="SM00091">
    <property type="entry name" value="PAS"/>
    <property type="match status" value="4"/>
</dbReference>
<dbReference type="PROSITE" id="PS50112">
    <property type="entry name" value="PAS"/>
    <property type="match status" value="3"/>
</dbReference>
<evidence type="ECO:0000313" key="21">
    <source>
        <dbReference type="Proteomes" id="UP000193553"/>
    </source>
</evidence>
<evidence type="ECO:0000256" key="9">
    <source>
        <dbReference type="ARBA" id="ARBA00022679"/>
    </source>
</evidence>
<keyword evidence="8" id="KW-0288">FMN</keyword>
<dbReference type="NCBIfam" id="TIGR00229">
    <property type="entry name" value="sensory_box"/>
    <property type="match status" value="4"/>
</dbReference>
<dbReference type="SUPFAM" id="SSF55785">
    <property type="entry name" value="PYP-like sensor domain (PAS domain)"/>
    <property type="match status" value="4"/>
</dbReference>
<feature type="domain" description="PAC" evidence="18">
    <location>
        <begin position="479"/>
        <end position="531"/>
    </location>
</feature>
<dbReference type="Gene3D" id="3.30.450.20">
    <property type="entry name" value="PAS domain"/>
    <property type="match status" value="5"/>
</dbReference>
<keyword evidence="12 19" id="KW-0418">Kinase</keyword>
<keyword evidence="22" id="KW-1185">Reference proteome</keyword>
<dbReference type="AlphaFoldDB" id="A0A1X3GR17"/>
<evidence type="ECO:0000256" key="7">
    <source>
        <dbReference type="ARBA" id="ARBA00022630"/>
    </source>
</evidence>
<dbReference type="SUPFAM" id="SSF55874">
    <property type="entry name" value="ATPase domain of HSP90 chaperone/DNA topoisomerase II/histidine kinase"/>
    <property type="match status" value="1"/>
</dbReference>
<keyword evidence="9" id="KW-0808">Transferase</keyword>
<proteinExistence type="predicted"/>
<dbReference type="SMART" id="SM00086">
    <property type="entry name" value="PAC"/>
    <property type="match status" value="4"/>
</dbReference>
<evidence type="ECO:0000256" key="8">
    <source>
        <dbReference type="ARBA" id="ARBA00022643"/>
    </source>
</evidence>
<feature type="domain" description="PAS" evidence="17">
    <location>
        <begin position="275"/>
        <end position="345"/>
    </location>
</feature>
<dbReference type="InterPro" id="IPR011102">
    <property type="entry name" value="Sig_transdc_His_kinase_HWE"/>
</dbReference>
<dbReference type="InterPro" id="IPR001610">
    <property type="entry name" value="PAC"/>
</dbReference>
<dbReference type="InterPro" id="IPR036890">
    <property type="entry name" value="HATPase_C_sf"/>
</dbReference>
<keyword evidence="7" id="KW-0285">Flavoprotein</keyword>
<protein>
    <recommendedName>
        <fullName evidence="3">Blue-light-activated histidine kinase</fullName>
        <ecNumber evidence="2">2.7.13.3</ecNumber>
    </recommendedName>
</protein>
<dbReference type="GO" id="GO:0005524">
    <property type="term" value="F:ATP binding"/>
    <property type="evidence" value="ECO:0007669"/>
    <property type="project" value="UniProtKB-KW"/>
</dbReference>
<dbReference type="GO" id="GO:0009881">
    <property type="term" value="F:photoreceptor activity"/>
    <property type="evidence" value="ECO:0007669"/>
    <property type="project" value="UniProtKB-KW"/>
</dbReference>
<evidence type="ECO:0000259" key="18">
    <source>
        <dbReference type="PROSITE" id="PS50113"/>
    </source>
</evidence>
<dbReference type="PROSITE" id="PS50113">
    <property type="entry name" value="PAC"/>
    <property type="match status" value="3"/>
</dbReference>